<evidence type="ECO:0000313" key="1">
    <source>
        <dbReference type="EMBL" id="AUG53094.1"/>
    </source>
</evidence>
<sequence length="86" mass="9656">MAGLEHVVFNLYHFVCFWRTVWQGTAFERCGASVKRCNAAKCRQNQPLRAKTVSGKMMQIKCDVLYGACKIKRAAPDDAALQAYAL</sequence>
<evidence type="ECO:0000313" key="2">
    <source>
        <dbReference type="Proteomes" id="UP000233458"/>
    </source>
</evidence>
<keyword evidence="2" id="KW-1185">Reference proteome</keyword>
<dbReference type="Proteomes" id="UP000233458">
    <property type="component" value="Chromosome"/>
</dbReference>
<gene>
    <name evidence="1" type="ORF">CSC3H3_10500</name>
</gene>
<name>A0ABM6Q996_9PROT</name>
<organism evidence="1 2">
    <name type="scientific">Thalassospira marina</name>
    <dbReference type="NCBI Taxonomy" id="2048283"/>
    <lineage>
        <taxon>Bacteria</taxon>
        <taxon>Pseudomonadati</taxon>
        <taxon>Pseudomonadota</taxon>
        <taxon>Alphaproteobacteria</taxon>
        <taxon>Rhodospirillales</taxon>
        <taxon>Thalassospiraceae</taxon>
        <taxon>Thalassospira</taxon>
    </lineage>
</organism>
<accession>A0ABM6Q996</accession>
<reference evidence="1 2" key="1">
    <citation type="submission" date="2017-10" db="EMBL/GenBank/DDBJ databases">
        <title>Biodiversity and function of Thalassospira species in the particle-attached aromatic-hydrocarbon-degrading consortia from the surface seawater of the China South Sea.</title>
        <authorList>
            <person name="Dong C."/>
            <person name="Liu R."/>
            <person name="Shao Z."/>
        </authorList>
    </citation>
    <scope>NUCLEOTIDE SEQUENCE [LARGE SCALE GENOMIC DNA]</scope>
    <source>
        <strain evidence="1 2">CSC3H3</strain>
    </source>
</reference>
<protein>
    <submittedName>
        <fullName evidence="1">Uncharacterized protein</fullName>
    </submittedName>
</protein>
<dbReference type="EMBL" id="CP024199">
    <property type="protein sequence ID" value="AUG53094.1"/>
    <property type="molecule type" value="Genomic_DNA"/>
</dbReference>
<proteinExistence type="predicted"/>